<evidence type="ECO:0000313" key="2">
    <source>
        <dbReference type="Proteomes" id="UP001600888"/>
    </source>
</evidence>
<proteinExistence type="predicted"/>
<sequence length="144" mass="15993">MVARSLFNNVVSSVDHFPLVRAGAADEPHSSHAHDIWRAQDVCLVPTTHHPPYMDWICGPVICGLQKYSRLLHIRGLGKREGMLPLSNGNACDATGYWRRLSNSLAPIRPQARPCYSCRYYCGGAQAGTGHVCMFSDYVYVVDD</sequence>
<dbReference type="EMBL" id="JBAWTH010000054">
    <property type="protein sequence ID" value="KAL2281886.1"/>
    <property type="molecule type" value="Genomic_DNA"/>
</dbReference>
<keyword evidence="2" id="KW-1185">Reference proteome</keyword>
<evidence type="ECO:0000313" key="1">
    <source>
        <dbReference type="EMBL" id="KAL2281886.1"/>
    </source>
</evidence>
<dbReference type="Proteomes" id="UP001600888">
    <property type="component" value="Unassembled WGS sequence"/>
</dbReference>
<organism evidence="1 2">
    <name type="scientific">Diaporthe vaccinii</name>
    <dbReference type="NCBI Taxonomy" id="105482"/>
    <lineage>
        <taxon>Eukaryota</taxon>
        <taxon>Fungi</taxon>
        <taxon>Dikarya</taxon>
        <taxon>Ascomycota</taxon>
        <taxon>Pezizomycotina</taxon>
        <taxon>Sordariomycetes</taxon>
        <taxon>Sordariomycetidae</taxon>
        <taxon>Diaporthales</taxon>
        <taxon>Diaporthaceae</taxon>
        <taxon>Diaporthe</taxon>
        <taxon>Diaporthe eres species complex</taxon>
    </lineage>
</organism>
<gene>
    <name evidence="1" type="ORF">FJTKL_11337</name>
</gene>
<accession>A0ABR4EHF6</accession>
<name>A0ABR4EHF6_9PEZI</name>
<reference evidence="1 2" key="1">
    <citation type="submission" date="2024-03" db="EMBL/GenBank/DDBJ databases">
        <title>A high-quality draft genome sequence of Diaporthe vaccinii, a causative agent of upright dieback and viscid rot disease in cranberry plants.</title>
        <authorList>
            <person name="Sarrasin M."/>
            <person name="Lang B.F."/>
            <person name="Burger G."/>
        </authorList>
    </citation>
    <scope>NUCLEOTIDE SEQUENCE [LARGE SCALE GENOMIC DNA]</scope>
    <source>
        <strain evidence="1 2">IS7</strain>
    </source>
</reference>
<protein>
    <submittedName>
        <fullName evidence="1">Uncharacterized protein</fullName>
    </submittedName>
</protein>
<comment type="caution">
    <text evidence="1">The sequence shown here is derived from an EMBL/GenBank/DDBJ whole genome shotgun (WGS) entry which is preliminary data.</text>
</comment>